<name>G2QUU1_THETT</name>
<evidence type="ECO:0000256" key="2">
    <source>
        <dbReference type="ARBA" id="ARBA00004186"/>
    </source>
</evidence>
<dbReference type="PANTHER" id="PTHR18916">
    <property type="entry name" value="DYNACTIN 1-RELATED MICROTUBULE-BINDING"/>
    <property type="match status" value="1"/>
</dbReference>
<dbReference type="PROSITE" id="PS00845">
    <property type="entry name" value="CAP_GLY_1"/>
    <property type="match status" value="1"/>
</dbReference>
<evidence type="ECO:0000313" key="16">
    <source>
        <dbReference type="EMBL" id="AEO63736.1"/>
    </source>
</evidence>
<keyword evidence="12" id="KW-0131">Cell cycle</keyword>
<keyword evidence="11" id="KW-0206">Cytoskeleton</keyword>
<evidence type="ECO:0000256" key="7">
    <source>
        <dbReference type="ARBA" id="ARBA00022701"/>
    </source>
</evidence>
<dbReference type="STRING" id="578455.G2QUU1"/>
<feature type="region of interest" description="Disordered" evidence="14">
    <location>
        <begin position="1274"/>
        <end position="1293"/>
    </location>
</feature>
<keyword evidence="8" id="KW-0498">Mitosis</keyword>
<dbReference type="Pfam" id="PF12455">
    <property type="entry name" value="Dynactin"/>
    <property type="match status" value="1"/>
</dbReference>
<protein>
    <recommendedName>
        <fullName evidence="15">CAP-Gly domain-containing protein</fullName>
    </recommendedName>
</protein>
<dbReference type="SMART" id="SM01052">
    <property type="entry name" value="CAP_GLY"/>
    <property type="match status" value="1"/>
</dbReference>
<evidence type="ECO:0000256" key="12">
    <source>
        <dbReference type="ARBA" id="ARBA00023306"/>
    </source>
</evidence>
<comment type="subcellular location">
    <subcellularLocation>
        <location evidence="3">Cytoplasm</location>
        <location evidence="3">Cell cortex</location>
    </subcellularLocation>
    <subcellularLocation>
        <location evidence="1">Cytoplasm</location>
        <location evidence="1">Cytoskeleton</location>
        <location evidence="1">Microtubule organizing center</location>
        <location evidence="1">Centrosome</location>
        <location evidence="1">Centriole</location>
    </subcellularLocation>
    <subcellularLocation>
        <location evidence="2">Cytoplasm</location>
        <location evidence="2">Cytoskeleton</location>
        <location evidence="2">Spindle</location>
    </subcellularLocation>
</comment>
<evidence type="ECO:0000256" key="11">
    <source>
        <dbReference type="ARBA" id="ARBA00023212"/>
    </source>
</evidence>
<keyword evidence="5" id="KW-0963">Cytoplasm</keyword>
<dbReference type="GO" id="GO:0000132">
    <property type="term" value="P:establishment of mitotic spindle orientation"/>
    <property type="evidence" value="ECO:0007669"/>
    <property type="project" value="TreeGrafter"/>
</dbReference>
<keyword evidence="10 13" id="KW-0175">Coiled coil</keyword>
<evidence type="ECO:0000256" key="1">
    <source>
        <dbReference type="ARBA" id="ARBA00004114"/>
    </source>
</evidence>
<dbReference type="Pfam" id="PF01302">
    <property type="entry name" value="CAP_GLY"/>
    <property type="match status" value="1"/>
</dbReference>
<dbReference type="Proteomes" id="UP000008181">
    <property type="component" value="Chromosome 6"/>
</dbReference>
<feature type="region of interest" description="Disordered" evidence="14">
    <location>
        <begin position="279"/>
        <end position="308"/>
    </location>
</feature>
<dbReference type="SUPFAM" id="SSF74924">
    <property type="entry name" value="Cap-Gly domain"/>
    <property type="match status" value="1"/>
</dbReference>
<feature type="compositionally biased region" description="Polar residues" evidence="14">
    <location>
        <begin position="142"/>
        <end position="159"/>
    </location>
</feature>
<keyword evidence="18" id="KW-1185">Reference proteome</keyword>
<evidence type="ECO:0000313" key="18">
    <source>
        <dbReference type="Proteomes" id="UP000008181"/>
    </source>
</evidence>
<feature type="compositionally biased region" description="Low complexity" evidence="14">
    <location>
        <begin position="291"/>
        <end position="308"/>
    </location>
</feature>
<evidence type="ECO:0000256" key="5">
    <source>
        <dbReference type="ARBA" id="ARBA00022490"/>
    </source>
</evidence>
<dbReference type="OrthoDB" id="2130750at2759"/>
<evidence type="ECO:0000256" key="3">
    <source>
        <dbReference type="ARBA" id="ARBA00004544"/>
    </source>
</evidence>
<keyword evidence="9" id="KW-0243">Dynein</keyword>
<evidence type="ECO:0000256" key="9">
    <source>
        <dbReference type="ARBA" id="ARBA00023017"/>
    </source>
</evidence>
<keyword evidence="7" id="KW-0493">Microtubule</keyword>
<dbReference type="RefSeq" id="XP_003650072.1">
    <property type="nucleotide sequence ID" value="XM_003650024.1"/>
</dbReference>
<dbReference type="GO" id="GO:0000743">
    <property type="term" value="P:nuclear migration involved in conjugation with cellular fusion"/>
    <property type="evidence" value="ECO:0007669"/>
    <property type="project" value="TreeGrafter"/>
</dbReference>
<feature type="coiled-coil region" evidence="13">
    <location>
        <begin position="308"/>
        <end position="585"/>
    </location>
</feature>
<dbReference type="PROSITE" id="PS50245">
    <property type="entry name" value="CAP_GLY_2"/>
    <property type="match status" value="1"/>
</dbReference>
<dbReference type="Gene3D" id="2.30.30.190">
    <property type="entry name" value="CAP Gly-rich-like domain"/>
    <property type="match status" value="1"/>
</dbReference>
<dbReference type="InterPro" id="IPR000938">
    <property type="entry name" value="CAP-Gly_domain"/>
</dbReference>
<dbReference type="eggNOG" id="KOG0971">
    <property type="taxonomic scope" value="Eukaryota"/>
</dbReference>
<dbReference type="GO" id="GO:0030286">
    <property type="term" value="C:dynein complex"/>
    <property type="evidence" value="ECO:0007669"/>
    <property type="project" value="UniProtKB-KW"/>
</dbReference>
<feature type="domain" description="CAP-Gly" evidence="15">
    <location>
        <begin position="27"/>
        <end position="69"/>
    </location>
</feature>
<dbReference type="KEGG" id="ttt:THITE_2123244"/>
<evidence type="ECO:0000256" key="13">
    <source>
        <dbReference type="SAM" id="Coils"/>
    </source>
</evidence>
<keyword evidence="6" id="KW-0132">Cell division</keyword>
<feature type="region of interest" description="Disordered" evidence="14">
    <location>
        <begin position="78"/>
        <end position="265"/>
    </location>
</feature>
<comment type="similarity">
    <text evidence="4">Belongs to the dynactin 150 kDa subunit family.</text>
</comment>
<dbReference type="EMBL" id="CP003009">
    <property type="protein sequence ID" value="AEO63736.1"/>
    <property type="molecule type" value="Genomic_DNA"/>
</dbReference>
<dbReference type="GO" id="GO:0005814">
    <property type="term" value="C:centriole"/>
    <property type="evidence" value="ECO:0007669"/>
    <property type="project" value="UniProtKB-SubCell"/>
</dbReference>
<reference evidence="16 18" key="1">
    <citation type="journal article" date="2011" name="Nat. Biotechnol.">
        <title>Comparative genomic analysis of the thermophilic biomass-degrading fungi Myceliophthora thermophila and Thielavia terrestris.</title>
        <authorList>
            <person name="Berka R.M."/>
            <person name="Grigoriev I.V."/>
            <person name="Otillar R."/>
            <person name="Salamov A."/>
            <person name="Grimwood J."/>
            <person name="Reid I."/>
            <person name="Ishmael N."/>
            <person name="John T."/>
            <person name="Darmond C."/>
            <person name="Moisan M.-C."/>
            <person name="Henrissat B."/>
            <person name="Coutinho P.M."/>
            <person name="Lombard V."/>
            <person name="Natvig D.O."/>
            <person name="Lindquist E."/>
            <person name="Schmutz J."/>
            <person name="Lucas S."/>
            <person name="Harris P."/>
            <person name="Powlowski J."/>
            <person name="Bellemare A."/>
            <person name="Taylor D."/>
            <person name="Butler G."/>
            <person name="de Vries R.P."/>
            <person name="Allijn I.E."/>
            <person name="van den Brink J."/>
            <person name="Ushinsky S."/>
            <person name="Storms R."/>
            <person name="Powell A.J."/>
            <person name="Paulsen I.T."/>
            <person name="Elbourne L.D.H."/>
            <person name="Baker S.E."/>
            <person name="Magnuson J."/>
            <person name="LaBoissiere S."/>
            <person name="Clutterbuck A.J."/>
            <person name="Martinez D."/>
            <person name="Wogulis M."/>
            <person name="de Leon A.L."/>
            <person name="Rey M.W."/>
            <person name="Tsang A."/>
        </authorList>
    </citation>
    <scope>NUCLEOTIDE SEQUENCE [LARGE SCALE GENOMIC DNA]</scope>
    <source>
        <strain evidence="18">ATCC 38088 / NRRL 8126</strain>
        <strain evidence="16">NRRL 8126</strain>
    </source>
</reference>
<dbReference type="InterPro" id="IPR036859">
    <property type="entry name" value="CAP-Gly_dom_sf"/>
</dbReference>
<gene>
    <name evidence="16" type="ORF">THITE_2109326</name>
    <name evidence="17" type="ORF">THITE_2123244</name>
</gene>
<evidence type="ECO:0000256" key="10">
    <source>
        <dbReference type="ARBA" id="ARBA00023054"/>
    </source>
</evidence>
<dbReference type="GeneID" id="11523049"/>
<dbReference type="InterPro" id="IPR022157">
    <property type="entry name" value="Dynactin"/>
</dbReference>
<feature type="compositionally biased region" description="Low complexity" evidence="14">
    <location>
        <begin position="168"/>
        <end position="181"/>
    </location>
</feature>
<dbReference type="GO" id="GO:0051286">
    <property type="term" value="C:cell tip"/>
    <property type="evidence" value="ECO:0007669"/>
    <property type="project" value="TreeGrafter"/>
</dbReference>
<evidence type="ECO:0000256" key="4">
    <source>
        <dbReference type="ARBA" id="ARBA00011010"/>
    </source>
</evidence>
<dbReference type="GO" id="GO:0005874">
    <property type="term" value="C:microtubule"/>
    <property type="evidence" value="ECO:0007669"/>
    <property type="project" value="UniProtKB-KW"/>
</dbReference>
<evidence type="ECO:0000256" key="8">
    <source>
        <dbReference type="ARBA" id="ARBA00022776"/>
    </source>
</evidence>
<evidence type="ECO:0000256" key="14">
    <source>
        <dbReference type="SAM" id="MobiDB-lite"/>
    </source>
</evidence>
<organism evidence="16 18">
    <name type="scientific">Thermothielavioides terrestris (strain ATCC 38088 / NRRL 8126)</name>
    <name type="common">Thielavia terrestris</name>
    <dbReference type="NCBI Taxonomy" id="578455"/>
    <lineage>
        <taxon>Eukaryota</taxon>
        <taxon>Fungi</taxon>
        <taxon>Dikarya</taxon>
        <taxon>Ascomycota</taxon>
        <taxon>Pezizomycotina</taxon>
        <taxon>Sordariomycetes</taxon>
        <taxon>Sordariomycetidae</taxon>
        <taxon>Sordariales</taxon>
        <taxon>Chaetomiaceae</taxon>
        <taxon>Thermothielavioides</taxon>
        <taxon>Thermothielavioides terrestris</taxon>
    </lineage>
</organism>
<dbReference type="RefSeq" id="XP_003657480.1">
    <property type="nucleotide sequence ID" value="XM_003657432.1"/>
</dbReference>
<proteinExistence type="inferred from homology"/>
<dbReference type="Proteomes" id="UP000008181">
    <property type="component" value="Chromosome 1"/>
</dbReference>
<dbReference type="GO" id="GO:0005816">
    <property type="term" value="C:spindle pole body"/>
    <property type="evidence" value="ECO:0007669"/>
    <property type="project" value="TreeGrafter"/>
</dbReference>
<accession>G2QUU1</accession>
<dbReference type="GO" id="GO:0005819">
    <property type="term" value="C:spindle"/>
    <property type="evidence" value="ECO:0007669"/>
    <property type="project" value="UniProtKB-SubCell"/>
</dbReference>
<dbReference type="KEGG" id="ttt:THITE_2109326"/>
<feature type="compositionally biased region" description="Low complexity" evidence="14">
    <location>
        <begin position="126"/>
        <end position="141"/>
    </location>
</feature>
<dbReference type="PANTHER" id="PTHR18916:SF6">
    <property type="entry name" value="DYNACTIN SUBUNIT 1"/>
    <property type="match status" value="1"/>
</dbReference>
<evidence type="ECO:0000313" key="17">
    <source>
        <dbReference type="EMBL" id="AEO71144.1"/>
    </source>
</evidence>
<evidence type="ECO:0000256" key="6">
    <source>
        <dbReference type="ARBA" id="ARBA00022618"/>
    </source>
</evidence>
<dbReference type="GeneID" id="11515566"/>
<dbReference type="EMBL" id="CP003014">
    <property type="protein sequence ID" value="AEO71144.1"/>
    <property type="molecule type" value="Genomic_DNA"/>
</dbReference>
<dbReference type="HOGENOM" id="CLU_002523_1_1_1"/>
<feature type="coiled-coil region" evidence="13">
    <location>
        <begin position="1022"/>
        <end position="1122"/>
    </location>
</feature>
<evidence type="ECO:0000259" key="15">
    <source>
        <dbReference type="PROSITE" id="PS50245"/>
    </source>
</evidence>
<sequence length="1336" mass="147753">MTSISDLAVGQKIRLSDNRSGTIRFVGQTAFAPGDWVGIELDDGSGKNDGSVQGERYFDCKMGFGMFVRPSTITVVAQPKPAASKKVTRPSGMFAAASSRGPNANDAALAKRKSLNAPSPTPAPRPSRSSSIARSPTRSPTKQLATAPSSAAGSRTATPANARPALGARPRPSVAPAKSSAAPPPLPAPRARQASTAAVAPKPTGAPARTLSGRLPAAAKPGVARLPTARLASSGPVPAIGKRGSGSTVSTQKSSDDEILSPKSISPAQQRTLALEKLTGSANSPTPPAATKPAGATATTTSRSAANTAAANKEIEDLKAKIRVLEKKRIEDREKLNTLDQIKSERDKFERIIQTLQIKYQPQQQELADLRRQLKEAETRLCNVEEMQAEHEAALELATLDREMAEEMAEVHKAELDALKLKHEELELEVEVLREENAELTKGMSSEDRASVGWLQMEKNNERLREALIRLRDISREQEEELKAQIKGLEDDLREFDAVKEELTACKEDLTQKESAIEDLREQLNNALGAEEIIENLSEQNMNQSEEIKELKAAIADLEALKEIHDELEINHVQYEKEMQEDISQRDAVIAEQARQAAKHKAAMEDMEYTLSRFRELVTSLQSDLADMRASQAVTENESEQLNSRSRAMLELNMKLQISAAKAQAKTIDLELRRMEAQEAEQHLEIVTLFLPDSYQTDKDSVLALLRFKRLAFKANLLNGFIKERVNSQPHPGHEDEVFEGCDVADKLTWVSCMCDRFVNAISHCSLEQFAQYQGALYELEPAERAMNGWIDGLRRDELKEKQCAVELQRTIALMTHLGEVHICPDLQSFADDIHMRALLMQSYLESAAVAFTTAKAMVQRVVPSTEDEEELSQHFSNKTDSVVTQTRSTKVIAGKTARALEDLNSRSLSLLPESLEAFVECEAATAELADMARKIGLDLHRLLNEEGRTAPYTYAEVQSCIQNTAMTAFNHSEADLFSTYLSKLRAVTSQISDLAALSTDLSQTQEFERGPAPWTLRSQELKELKKVPIEAEAEVRRLKEEYSNARRTIAIRDEDLSTAQVKIETLESRMRDAKAKAARISELEAQIAADKEEIATLSESISKQDRELKALELDRDKWKQVASTSRVVAGSGAEAAGARENQERAVATAREMDNLKTMINGLEAALRYLREDNRRARLVEQRDHDWLAEPLTKNIRPGEQRRAIAGSENKAVLRELVNLSSHAKIYDLARLPEDKIAWKPAKSTPQYHAAQQKEDFATWKSWQEAALKKGWGSVPASPAAAGKQSPKKNVMRPVGAKLQIRLPGMEGKPSPITGRQVEIVDSKEWEALQGRFLFM</sequence>
<dbReference type="GO" id="GO:0051301">
    <property type="term" value="P:cell division"/>
    <property type="evidence" value="ECO:0007669"/>
    <property type="project" value="UniProtKB-KW"/>
</dbReference>